<organism evidence="1 2">
    <name type="scientific">Selenomonas ruminis</name>
    <dbReference type="NCBI Taxonomy" id="2593411"/>
    <lineage>
        <taxon>Bacteria</taxon>
        <taxon>Bacillati</taxon>
        <taxon>Bacillota</taxon>
        <taxon>Negativicutes</taxon>
        <taxon>Selenomonadales</taxon>
        <taxon>Selenomonadaceae</taxon>
        <taxon>Selenomonas</taxon>
    </lineage>
</organism>
<evidence type="ECO:0000313" key="1">
    <source>
        <dbReference type="EMBL" id="TYZ25006.1"/>
    </source>
</evidence>
<dbReference type="Proteomes" id="UP000323646">
    <property type="component" value="Unassembled WGS sequence"/>
</dbReference>
<dbReference type="OrthoDB" id="1660997at2"/>
<reference evidence="1 2" key="1">
    <citation type="submission" date="2019-08" db="EMBL/GenBank/DDBJ databases">
        <title>Selenomonas sp. mPRGC5 and Selenomonas sp. mPRGC8 isolated from ruminal fluid of dairy goat (Capra hircus).</title>
        <authorList>
            <person name="Poothong S."/>
            <person name="Nuengjamnong C."/>
            <person name="Tanasupawat S."/>
        </authorList>
    </citation>
    <scope>NUCLEOTIDE SEQUENCE [LARGE SCALE GENOMIC DNA]</scope>
    <source>
        <strain evidence="2">mPRGC5</strain>
    </source>
</reference>
<evidence type="ECO:0000313" key="2">
    <source>
        <dbReference type="Proteomes" id="UP000323646"/>
    </source>
</evidence>
<proteinExistence type="predicted"/>
<dbReference type="AlphaFoldDB" id="A0A5D6WAR5"/>
<name>A0A5D6WAR5_9FIRM</name>
<evidence type="ECO:0008006" key="3">
    <source>
        <dbReference type="Google" id="ProtNLM"/>
    </source>
</evidence>
<accession>A0A5D6WAR5</accession>
<dbReference type="EMBL" id="VTOY01000001">
    <property type="protein sequence ID" value="TYZ25006.1"/>
    <property type="molecule type" value="Genomic_DNA"/>
</dbReference>
<protein>
    <recommendedName>
        <fullName evidence="3">DUF748 domain-containing protein</fullName>
    </recommendedName>
</protein>
<dbReference type="RefSeq" id="WP_149170624.1">
    <property type="nucleotide sequence ID" value="NZ_VTOY01000001.1"/>
</dbReference>
<gene>
    <name evidence="1" type="ORF">FZ040_02975</name>
</gene>
<comment type="caution">
    <text evidence="1">The sequence shown here is derived from an EMBL/GenBank/DDBJ whole genome shotgun (WGS) entry which is preliminary data.</text>
</comment>
<keyword evidence="2" id="KW-1185">Reference proteome</keyword>
<sequence length="475" mass="53653">MLKWLRMHWRRTLVIAVVTISLAVFIVLEIFSRGAAAIFNQAMAEQNMLRGTITAEKIIAHVTGDVDFTGLEWHDVEGRLILRVPEGHFYVRLWDVVTGNIKSTTLQELTLKDAEVSIHLADDMTVDFVRNSKDMQKVQTADEDWQQKVSLVGKSEEERKRIGEFHRRKRAEKMAKQWKNFDRSGKKIRMELKLEDCRLEVFYKDRHYLLSGVNVKTAINTAKRMEVEVNTGRFGGTMIGSNVNLKGTVDFQDSEVPIGDLQLSFVEVDPSSLGVGVKVHDKMTLDSHLTGPLNAIHGEGKLKMAELHIPGLYFQEVNGNISYDGEKIDFKDVTGKVYGGKLEAEGSYDLDTRYYTIHAVGRELQASQALPHSHLYCNVMVDMQFASKGSAKEATASGIFTSGDGRYRRIPIKRIKGAFRQSYHELQFYDVRIDFAGFSVATDALQIKDKKLRLGPIFVKDSSGKDISTLDLGRK</sequence>